<evidence type="ECO:0000259" key="6">
    <source>
        <dbReference type="Pfam" id="PF04893"/>
    </source>
</evidence>
<sequence>MEFCLTSLKGPVMNASLQAIVDTYTSPKQAFAQVRDQHVSAWVPLLLILVSTTAVTTWYFTSVDPQAFMAEQIALSGQTMSPEELAMASEQMAGFLPFSGVMPVLFLLVVYALVALYLHMVASVGTDAELKYGRWFSLVCYAFLPSLVGLITIAVGYAMAGDRYVSFATLDLTSLNNLVLHWPQTHPWTGMINALSLSNLWVALLLIVGFKTLTGASWGGAIVTVLIPFVLLFGGWAAFIVW</sequence>
<keyword evidence="8" id="KW-1185">Reference proteome</keyword>
<dbReference type="Proteomes" id="UP000626148">
    <property type="component" value="Unassembled WGS sequence"/>
</dbReference>
<keyword evidence="2 5" id="KW-0812">Transmembrane</keyword>
<dbReference type="Pfam" id="PF04893">
    <property type="entry name" value="Yip1"/>
    <property type="match status" value="1"/>
</dbReference>
<keyword evidence="4 5" id="KW-0472">Membrane</keyword>
<accession>A0A918K575</accession>
<keyword evidence="3 5" id="KW-1133">Transmembrane helix</keyword>
<dbReference type="InterPro" id="IPR006977">
    <property type="entry name" value="Yip1_dom"/>
</dbReference>
<reference evidence="7" key="1">
    <citation type="journal article" date="2014" name="Int. J. Syst. Evol. Microbiol.">
        <title>Complete genome sequence of Corynebacterium casei LMG S-19264T (=DSM 44701T), isolated from a smear-ripened cheese.</title>
        <authorList>
            <consortium name="US DOE Joint Genome Institute (JGI-PGF)"/>
            <person name="Walter F."/>
            <person name="Albersmeier A."/>
            <person name="Kalinowski J."/>
            <person name="Ruckert C."/>
        </authorList>
    </citation>
    <scope>NUCLEOTIDE SEQUENCE</scope>
    <source>
        <strain evidence="7">KCTC 22169</strain>
    </source>
</reference>
<comment type="caution">
    <text evidence="7">The sequence shown here is derived from an EMBL/GenBank/DDBJ whole genome shotgun (WGS) entry which is preliminary data.</text>
</comment>
<dbReference type="AlphaFoldDB" id="A0A918K575"/>
<feature type="transmembrane region" description="Helical" evidence="5">
    <location>
        <begin position="220"/>
        <end position="241"/>
    </location>
</feature>
<reference evidence="7" key="2">
    <citation type="submission" date="2020-09" db="EMBL/GenBank/DDBJ databases">
        <authorList>
            <person name="Sun Q."/>
            <person name="Kim S."/>
        </authorList>
    </citation>
    <scope>NUCLEOTIDE SEQUENCE</scope>
    <source>
        <strain evidence="7">KCTC 22169</strain>
    </source>
</reference>
<feature type="transmembrane region" description="Helical" evidence="5">
    <location>
        <begin position="95"/>
        <end position="118"/>
    </location>
</feature>
<evidence type="ECO:0000256" key="1">
    <source>
        <dbReference type="ARBA" id="ARBA00004141"/>
    </source>
</evidence>
<evidence type="ECO:0000256" key="2">
    <source>
        <dbReference type="ARBA" id="ARBA00022692"/>
    </source>
</evidence>
<dbReference type="GO" id="GO:0016020">
    <property type="term" value="C:membrane"/>
    <property type="evidence" value="ECO:0007669"/>
    <property type="project" value="UniProtKB-SubCell"/>
</dbReference>
<organism evidence="7 8">
    <name type="scientific">Saccharospirillum salsuginis</name>
    <dbReference type="NCBI Taxonomy" id="418750"/>
    <lineage>
        <taxon>Bacteria</taxon>
        <taxon>Pseudomonadati</taxon>
        <taxon>Pseudomonadota</taxon>
        <taxon>Gammaproteobacteria</taxon>
        <taxon>Oceanospirillales</taxon>
        <taxon>Saccharospirillaceae</taxon>
        <taxon>Saccharospirillum</taxon>
    </lineage>
</organism>
<feature type="domain" description="Yip1" evidence="6">
    <location>
        <begin position="22"/>
        <end position="238"/>
    </location>
</feature>
<feature type="transmembrane region" description="Helical" evidence="5">
    <location>
        <begin position="39"/>
        <end position="60"/>
    </location>
</feature>
<evidence type="ECO:0000256" key="5">
    <source>
        <dbReference type="SAM" id="Phobius"/>
    </source>
</evidence>
<evidence type="ECO:0000256" key="4">
    <source>
        <dbReference type="ARBA" id="ARBA00023136"/>
    </source>
</evidence>
<protein>
    <recommendedName>
        <fullName evidence="6">Yip1 domain-containing protein</fullName>
    </recommendedName>
</protein>
<evidence type="ECO:0000313" key="7">
    <source>
        <dbReference type="EMBL" id="GGX49866.1"/>
    </source>
</evidence>
<dbReference type="EMBL" id="BMXR01000003">
    <property type="protein sequence ID" value="GGX49866.1"/>
    <property type="molecule type" value="Genomic_DNA"/>
</dbReference>
<proteinExistence type="predicted"/>
<comment type="subcellular location">
    <subcellularLocation>
        <location evidence="1">Membrane</location>
        <topology evidence="1">Multi-pass membrane protein</topology>
    </subcellularLocation>
</comment>
<gene>
    <name evidence="7" type="ORF">GCM10007392_16570</name>
</gene>
<feature type="transmembrane region" description="Helical" evidence="5">
    <location>
        <begin position="188"/>
        <end position="208"/>
    </location>
</feature>
<feature type="transmembrane region" description="Helical" evidence="5">
    <location>
        <begin position="138"/>
        <end position="160"/>
    </location>
</feature>
<name>A0A918K575_9GAMM</name>
<evidence type="ECO:0000313" key="8">
    <source>
        <dbReference type="Proteomes" id="UP000626148"/>
    </source>
</evidence>
<evidence type="ECO:0000256" key="3">
    <source>
        <dbReference type="ARBA" id="ARBA00022989"/>
    </source>
</evidence>